<organism evidence="8 9">
    <name type="scientific">Castilleja foliolosa</name>
    <dbReference type="NCBI Taxonomy" id="1961234"/>
    <lineage>
        <taxon>Eukaryota</taxon>
        <taxon>Viridiplantae</taxon>
        <taxon>Streptophyta</taxon>
        <taxon>Embryophyta</taxon>
        <taxon>Tracheophyta</taxon>
        <taxon>Spermatophyta</taxon>
        <taxon>Magnoliopsida</taxon>
        <taxon>eudicotyledons</taxon>
        <taxon>Gunneridae</taxon>
        <taxon>Pentapetalae</taxon>
        <taxon>asterids</taxon>
        <taxon>lamiids</taxon>
        <taxon>Lamiales</taxon>
        <taxon>Orobanchaceae</taxon>
        <taxon>Pedicularideae</taxon>
        <taxon>Castillejinae</taxon>
        <taxon>Castilleja</taxon>
    </lineage>
</organism>
<dbReference type="Gene3D" id="3.40.50.150">
    <property type="entry name" value="Vaccinia Virus protein VP39"/>
    <property type="match status" value="1"/>
</dbReference>
<keyword evidence="3" id="KW-0949">S-adenosyl-L-methionine</keyword>
<dbReference type="InterPro" id="IPR036390">
    <property type="entry name" value="WH_DNA-bd_sf"/>
</dbReference>
<dbReference type="FunFam" id="3.40.50.150:FF:000061">
    <property type="entry name" value="Caffeic acid O-methyltransferase"/>
    <property type="match status" value="1"/>
</dbReference>
<dbReference type="InterPro" id="IPR012967">
    <property type="entry name" value="COMT_dimerisation"/>
</dbReference>
<dbReference type="Proteomes" id="UP001632038">
    <property type="component" value="Unassembled WGS sequence"/>
</dbReference>
<dbReference type="GO" id="GO:0032259">
    <property type="term" value="P:methylation"/>
    <property type="evidence" value="ECO:0007669"/>
    <property type="project" value="UniProtKB-KW"/>
</dbReference>
<dbReference type="AlphaFoldDB" id="A0ABD3EBV0"/>
<dbReference type="SUPFAM" id="SSF53335">
    <property type="entry name" value="S-adenosyl-L-methionine-dependent methyltransferases"/>
    <property type="match status" value="1"/>
</dbReference>
<dbReference type="GO" id="GO:0008757">
    <property type="term" value="F:S-adenosylmethionine-dependent methyltransferase activity"/>
    <property type="evidence" value="ECO:0007669"/>
    <property type="project" value="UniProtKB-ARBA"/>
</dbReference>
<dbReference type="SUPFAM" id="SSF46785">
    <property type="entry name" value="Winged helix' DNA-binding domain"/>
    <property type="match status" value="1"/>
</dbReference>
<evidence type="ECO:0000259" key="7">
    <source>
        <dbReference type="Pfam" id="PF08100"/>
    </source>
</evidence>
<dbReference type="Pfam" id="PF08100">
    <property type="entry name" value="Dimerisation"/>
    <property type="match status" value="1"/>
</dbReference>
<dbReference type="PROSITE" id="PS51683">
    <property type="entry name" value="SAM_OMT_II"/>
    <property type="match status" value="1"/>
</dbReference>
<feature type="domain" description="O-methyltransferase dimerisation" evidence="7">
    <location>
        <begin position="21"/>
        <end position="120"/>
    </location>
</feature>
<dbReference type="PANTHER" id="PTHR11746">
    <property type="entry name" value="O-METHYLTRANSFERASE"/>
    <property type="match status" value="1"/>
</dbReference>
<evidence type="ECO:0000256" key="1">
    <source>
        <dbReference type="ARBA" id="ARBA00022603"/>
    </source>
</evidence>
<dbReference type="PIRSF" id="PIRSF005739">
    <property type="entry name" value="O-mtase"/>
    <property type="match status" value="1"/>
</dbReference>
<dbReference type="InterPro" id="IPR036388">
    <property type="entry name" value="WH-like_DNA-bd_sf"/>
</dbReference>
<evidence type="ECO:0000256" key="2">
    <source>
        <dbReference type="ARBA" id="ARBA00022679"/>
    </source>
</evidence>
<evidence type="ECO:0000313" key="8">
    <source>
        <dbReference type="EMBL" id="KAL3650604.1"/>
    </source>
</evidence>
<keyword evidence="9" id="KW-1185">Reference proteome</keyword>
<dbReference type="CDD" id="cd02440">
    <property type="entry name" value="AdoMet_MTases"/>
    <property type="match status" value="1"/>
</dbReference>
<feature type="domain" description="O-methyltransferase C-terminal" evidence="6">
    <location>
        <begin position="143"/>
        <end position="348"/>
    </location>
</feature>
<feature type="active site" description="Proton acceptor" evidence="5">
    <location>
        <position position="272"/>
    </location>
</feature>
<dbReference type="InterPro" id="IPR029063">
    <property type="entry name" value="SAM-dependent_MTases_sf"/>
</dbReference>
<dbReference type="GO" id="GO:0009813">
    <property type="term" value="P:flavonoid biosynthetic process"/>
    <property type="evidence" value="ECO:0007669"/>
    <property type="project" value="UniProtKB-ARBA"/>
</dbReference>
<dbReference type="EMBL" id="JAVIJP010000007">
    <property type="protein sequence ID" value="KAL3650604.1"/>
    <property type="molecule type" value="Genomic_DNA"/>
</dbReference>
<dbReference type="InterPro" id="IPR001077">
    <property type="entry name" value="COMT_C"/>
</dbReference>
<accession>A0ABD3EBV0</accession>
<evidence type="ECO:0000259" key="6">
    <source>
        <dbReference type="Pfam" id="PF00891"/>
    </source>
</evidence>
<evidence type="ECO:0000256" key="3">
    <source>
        <dbReference type="ARBA" id="ARBA00022691"/>
    </source>
</evidence>
<dbReference type="Gene3D" id="1.10.10.10">
    <property type="entry name" value="Winged helix-like DNA-binding domain superfamily/Winged helix DNA-binding domain"/>
    <property type="match status" value="1"/>
</dbReference>
<dbReference type="EC" id="2.1.1.68" evidence="8"/>
<comment type="similarity">
    <text evidence="4">Belongs to the class I-like SAM-binding methyltransferase superfamily. Cation-independent O-methyltransferase family. COMT subfamily.</text>
</comment>
<gene>
    <name evidence="8" type="primary">COMT1_6</name>
    <name evidence="8" type="ORF">CASFOL_007007</name>
</gene>
<dbReference type="Pfam" id="PF00891">
    <property type="entry name" value="Methyltransf_2"/>
    <property type="match status" value="1"/>
</dbReference>
<proteinExistence type="inferred from homology"/>
<dbReference type="FunFam" id="1.10.10.10:FF:000357">
    <property type="entry name" value="Caffeic acid 3-O-methyltransferase"/>
    <property type="match status" value="1"/>
</dbReference>
<dbReference type="GO" id="GO:0047763">
    <property type="term" value="F:caffeate O-methyltransferase activity"/>
    <property type="evidence" value="ECO:0007669"/>
    <property type="project" value="UniProtKB-EC"/>
</dbReference>
<sequence>MDYSTSQISPTSRDEACLFAMQLARAAALPAALKCAIELNLLELMKKAGPAAFVSPADLVAQIPAATNPAAGALIDRILRFLADNKILNCKLKELPTAAGGGGDVERLYSLAPVCEFLTRNDDGVSVAPMLLMCQDPIFMETWHHLKDAVLQGGTPFTKAHGMSSFEYAAKDPRFNTVFNLGMSQQTTLITEKIVELYQGFEGLKSLVDVGGGVGTSLRMILSKHRSIQGINFDLPHVIQDAPLYPGMVHIMGDMFVSVPKGDAIFMKWILHDWSDGDCLKILRNCHESLPKNGKVIIAERIVSEVPNMELSASLAFTIDVTMLAYSPGGKERTEREFHSLAKKAGFKEFRKICCAFGVWIMELYK</sequence>
<evidence type="ECO:0000256" key="4">
    <source>
        <dbReference type="ARBA" id="ARBA00034481"/>
    </source>
</evidence>
<dbReference type="InterPro" id="IPR016461">
    <property type="entry name" value="COMT-like"/>
</dbReference>
<evidence type="ECO:0000313" key="9">
    <source>
        <dbReference type="Proteomes" id="UP001632038"/>
    </source>
</evidence>
<name>A0ABD3EBV0_9LAMI</name>
<evidence type="ECO:0000256" key="5">
    <source>
        <dbReference type="PIRSR" id="PIRSR005739-1"/>
    </source>
</evidence>
<protein>
    <submittedName>
        <fullName evidence="8">Caffeic acid 3-O-methyltransferase</fullName>
        <ecNumber evidence="8">2.1.1.68</ecNumber>
    </submittedName>
</protein>
<reference evidence="9" key="1">
    <citation type="journal article" date="2024" name="IScience">
        <title>Strigolactones Initiate the Formation of Haustorium-like Structures in Castilleja.</title>
        <authorList>
            <person name="Buerger M."/>
            <person name="Peterson D."/>
            <person name="Chory J."/>
        </authorList>
    </citation>
    <scope>NUCLEOTIDE SEQUENCE [LARGE SCALE GENOMIC DNA]</scope>
</reference>
<comment type="caution">
    <text evidence="8">The sequence shown here is derived from an EMBL/GenBank/DDBJ whole genome shotgun (WGS) entry which is preliminary data.</text>
</comment>
<keyword evidence="2 8" id="KW-0808">Transferase</keyword>
<keyword evidence="1 8" id="KW-0489">Methyltransferase</keyword>